<dbReference type="InterPro" id="IPR038664">
    <property type="entry name" value="Gar1/Naf1_Cbf5-bd_sf"/>
</dbReference>
<keyword evidence="11" id="KW-1185">Reference proteome</keyword>
<comment type="caution">
    <text evidence="10">The sequence shown here is derived from an EMBL/GenBank/DDBJ whole genome shotgun (WGS) entry which is preliminary data.</text>
</comment>
<evidence type="ECO:0000313" key="11">
    <source>
        <dbReference type="Proteomes" id="UP001141327"/>
    </source>
</evidence>
<reference evidence="10" key="1">
    <citation type="journal article" date="2022" name="bioRxiv">
        <title>Genomics of Preaxostyla Flagellates Illuminates Evolutionary Transitions and the Path Towards Mitochondrial Loss.</title>
        <authorList>
            <person name="Novak L.V.F."/>
            <person name="Treitli S.C."/>
            <person name="Pyrih J."/>
            <person name="Halakuc P."/>
            <person name="Pipaliya S.V."/>
            <person name="Vacek V."/>
            <person name="Brzon O."/>
            <person name="Soukal P."/>
            <person name="Eme L."/>
            <person name="Dacks J.B."/>
            <person name="Karnkowska A."/>
            <person name="Elias M."/>
            <person name="Hampl V."/>
        </authorList>
    </citation>
    <scope>NUCLEOTIDE SEQUENCE</scope>
    <source>
        <strain evidence="10">RCP-MX</strain>
    </source>
</reference>
<comment type="subcellular location">
    <subcellularLocation>
        <location evidence="1 8">Nucleus</location>
        <location evidence="1 8">Nucleolus</location>
    </subcellularLocation>
</comment>
<feature type="compositionally biased region" description="Gly residues" evidence="9">
    <location>
        <begin position="139"/>
        <end position="199"/>
    </location>
</feature>
<evidence type="ECO:0000256" key="5">
    <source>
        <dbReference type="ARBA" id="ARBA00023242"/>
    </source>
</evidence>
<gene>
    <name evidence="10" type="ORF">PAPYR_1175</name>
</gene>
<dbReference type="Proteomes" id="UP001141327">
    <property type="component" value="Unassembled WGS sequence"/>
</dbReference>
<evidence type="ECO:0000256" key="7">
    <source>
        <dbReference type="ARBA" id="ARBA00038293"/>
    </source>
</evidence>
<dbReference type="InterPro" id="IPR007504">
    <property type="entry name" value="H/ACA_rnp_Gar1/Naf1"/>
</dbReference>
<dbReference type="Pfam" id="PF04410">
    <property type="entry name" value="Gar1"/>
    <property type="match status" value="1"/>
</dbReference>
<name>A0ABQ8USB6_9EUKA</name>
<dbReference type="EMBL" id="JAPMOS010000004">
    <property type="protein sequence ID" value="KAJ4462014.1"/>
    <property type="molecule type" value="Genomic_DNA"/>
</dbReference>
<feature type="region of interest" description="Disordered" evidence="9">
    <location>
        <begin position="125"/>
        <end position="199"/>
    </location>
</feature>
<evidence type="ECO:0000256" key="6">
    <source>
        <dbReference type="ARBA" id="ARBA00023274"/>
    </source>
</evidence>
<keyword evidence="6 8" id="KW-0687">Ribonucleoprotein</keyword>
<feature type="compositionally biased region" description="Gly residues" evidence="9">
    <location>
        <begin position="9"/>
        <end position="31"/>
    </location>
</feature>
<dbReference type="SUPFAM" id="SSF50447">
    <property type="entry name" value="Translation proteins"/>
    <property type="match status" value="1"/>
</dbReference>
<keyword evidence="3 8" id="KW-0698">rRNA processing</keyword>
<accession>A0ABQ8USB6</accession>
<keyword evidence="2 8" id="KW-0690">Ribosome biogenesis</keyword>
<evidence type="ECO:0000313" key="10">
    <source>
        <dbReference type="EMBL" id="KAJ4462014.1"/>
    </source>
</evidence>
<organism evidence="10 11">
    <name type="scientific">Paratrimastix pyriformis</name>
    <dbReference type="NCBI Taxonomy" id="342808"/>
    <lineage>
        <taxon>Eukaryota</taxon>
        <taxon>Metamonada</taxon>
        <taxon>Preaxostyla</taxon>
        <taxon>Paratrimastigidae</taxon>
        <taxon>Paratrimastix</taxon>
    </lineage>
</organism>
<dbReference type="Gene3D" id="2.40.10.230">
    <property type="entry name" value="Probable tRNA pseudouridine synthase domain"/>
    <property type="match status" value="1"/>
</dbReference>
<evidence type="ECO:0000256" key="3">
    <source>
        <dbReference type="ARBA" id="ARBA00022552"/>
    </source>
</evidence>
<keyword evidence="5 8" id="KW-0539">Nucleus</keyword>
<evidence type="ECO:0000256" key="8">
    <source>
        <dbReference type="RuleBase" id="RU364004"/>
    </source>
</evidence>
<dbReference type="PANTHER" id="PTHR23237">
    <property type="entry name" value="NUCLEOLAR PROTEIN FAMILY A MEMBER 1 SNORNP PROTEIN GAR1"/>
    <property type="match status" value="1"/>
</dbReference>
<comment type="subunit">
    <text evidence="8">Component of the small nucleolar ribonucleoprotein particles containing H/ACA-type snoRNAs (H/ACA snoRNPs).</text>
</comment>
<sequence length="199" mass="20420">MRPMPSRGGPRGGFRGGRGGGFRGGRGGGFGRDQQSYGPPAEIIEMGAFSHECEGDLVCKATTDKVPYFNAFIFLENKSQIGKVDEVLGPFNELYFSVKPDEGIKASSFKAGDKVYISSDKIRTKDSLLPKPKPTASAGGRGGRGGARGGARGGRGGGFRGGRGGGFRGGRGGGFRGGRGGGFRGGRGGGFRGGFRGSS</sequence>
<proteinExistence type="inferred from homology"/>
<protein>
    <recommendedName>
        <fullName evidence="8">H/ACA ribonucleoprotein complex subunit</fullName>
    </recommendedName>
</protein>
<dbReference type="GO" id="GO:1990904">
    <property type="term" value="C:ribonucleoprotein complex"/>
    <property type="evidence" value="ECO:0007669"/>
    <property type="project" value="UniProtKB-KW"/>
</dbReference>
<evidence type="ECO:0000256" key="9">
    <source>
        <dbReference type="SAM" id="MobiDB-lite"/>
    </source>
</evidence>
<dbReference type="PANTHER" id="PTHR23237:SF6">
    <property type="entry name" value="H_ACA RIBONUCLEOPROTEIN COMPLEX SUBUNIT 1"/>
    <property type="match status" value="1"/>
</dbReference>
<evidence type="ECO:0000256" key="2">
    <source>
        <dbReference type="ARBA" id="ARBA00022517"/>
    </source>
</evidence>
<comment type="function">
    <text evidence="8">Required for ribosome biogenesis. Part of a complex which catalyzes pseudouridylation of rRNA. This involves the isomerization of uridine such that the ribose is subsequently attached to C5, instead of the normal N1. Pseudouridine ("psi") residues may serve to stabilize the conformation of rRNAs.</text>
</comment>
<comment type="similarity">
    <text evidence="7 8">Belongs to the GAR1 family.</text>
</comment>
<evidence type="ECO:0000256" key="1">
    <source>
        <dbReference type="ARBA" id="ARBA00004604"/>
    </source>
</evidence>
<keyword evidence="4 8" id="KW-0694">RNA-binding</keyword>
<feature type="region of interest" description="Disordered" evidence="9">
    <location>
        <begin position="1"/>
        <end position="37"/>
    </location>
</feature>
<dbReference type="InterPro" id="IPR009000">
    <property type="entry name" value="Transl_B-barrel_sf"/>
</dbReference>
<evidence type="ECO:0000256" key="4">
    <source>
        <dbReference type="ARBA" id="ARBA00022884"/>
    </source>
</evidence>